<evidence type="ECO:0000313" key="1">
    <source>
        <dbReference type="EMBL" id="KAJ1890600.1"/>
    </source>
</evidence>
<gene>
    <name evidence="1" type="ORF">LPJ66_007381</name>
</gene>
<accession>A0ACC1I9A2</accession>
<comment type="caution">
    <text evidence="1">The sequence shown here is derived from an EMBL/GenBank/DDBJ whole genome shotgun (WGS) entry which is preliminary data.</text>
</comment>
<organism evidence="1 2">
    <name type="scientific">Kickxella alabastrina</name>
    <dbReference type="NCBI Taxonomy" id="61397"/>
    <lineage>
        <taxon>Eukaryota</taxon>
        <taxon>Fungi</taxon>
        <taxon>Fungi incertae sedis</taxon>
        <taxon>Zoopagomycota</taxon>
        <taxon>Kickxellomycotina</taxon>
        <taxon>Kickxellomycetes</taxon>
        <taxon>Kickxellales</taxon>
        <taxon>Kickxellaceae</taxon>
        <taxon>Kickxella</taxon>
    </lineage>
</organism>
<dbReference type="EMBL" id="JANBPG010001311">
    <property type="protein sequence ID" value="KAJ1890600.1"/>
    <property type="molecule type" value="Genomic_DNA"/>
</dbReference>
<keyword evidence="2" id="KW-1185">Reference proteome</keyword>
<name>A0ACC1I9A2_9FUNG</name>
<protein>
    <submittedName>
        <fullName evidence="1">Uncharacterized protein</fullName>
    </submittedName>
</protein>
<evidence type="ECO:0000313" key="2">
    <source>
        <dbReference type="Proteomes" id="UP001150581"/>
    </source>
</evidence>
<proteinExistence type="predicted"/>
<reference evidence="1" key="1">
    <citation type="submission" date="2022-07" db="EMBL/GenBank/DDBJ databases">
        <title>Phylogenomic reconstructions and comparative analyses of Kickxellomycotina fungi.</title>
        <authorList>
            <person name="Reynolds N.K."/>
            <person name="Stajich J.E."/>
            <person name="Barry K."/>
            <person name="Grigoriev I.V."/>
            <person name="Crous P."/>
            <person name="Smith M.E."/>
        </authorList>
    </citation>
    <scope>NUCLEOTIDE SEQUENCE</scope>
    <source>
        <strain evidence="1">Benny 63K</strain>
    </source>
</reference>
<sequence length="438" mass="47814">MLRSLWCLCTSQEAAAALAALTEVAQSENLRHVLGMFVSDNDADMHYWSVALISRVSVLASTHRWIIRSLLPQAMAGMAEMLMPDSHLTLMPEMASITLRLCHSIDVVPMMVECPTITTICVRLLTADVESAHLSAIMAVINATAMSRGFLQLLMADDAIKTRLAKIVLANVTSGGPTQSYVAKGLVALMYAGQVGAKDVVFDVLALLLRQMECMYLNTSELAFYPVSDSDSNEVPSKIVPNGTRLGQRACYSCGLDADLMKSLGIWSSTVNMGVEAVVVSYYVVVSEENDAHCRTCRKPAQLSQEHIIRMEDTSSERPWFSAVGKCWRLGALCGDDSKGAGVGGDFPLELCNTQPHILLPMIQMMLGVLADSLLVAGLEMKSPEITRRLLYLLRILGRELPPVLHGLTLHALAALNVYTLCRSDAFDLLHMCAKYLC</sequence>
<dbReference type="Proteomes" id="UP001150581">
    <property type="component" value="Unassembled WGS sequence"/>
</dbReference>